<dbReference type="InterPro" id="IPR001775">
    <property type="entry name" value="GspD/PilQ"/>
</dbReference>
<sequence length="763" mass="80986">MTDSLGTNLMTTTFAATSERRSAFRTVRSRLLGLMALFAFVFGTAVHAEGVLEDISYTALPGGKVEVTLKFAGAAVAPQVFSTENPPSIALDFADTRNAFSKRRLDVGAGATSAVSAIEAAGRTRVVVDLFRKAGYDTRVNGNNVVLSINNGVIGSSSIAASVAKSDPTKAVSGNADVEVSNIDFRRGKNGEGRVVVTFSGPGASANLRREGGNIVLDLLNVKLPPSQAQHLDVLDFATPVQSIDTRAKGNGARMDIVAKQPYEQLAYQSGNEYVVEVAPKKDDAKLKGKNAEPEYSGSRVTFNFQDIPTRSVLQLIADVSDLNIVVADSVQGNVTLRLINVPWDQALDIVLQAKGLDKRRRGNVIWVAPQKEIAEREEAIADARLKMEDKEQLVTDYIPISYGKAKDIAALLTKETQTNTAGGGGGSTSSQQRGFLSSRGSVSFDDRTNTLLVSDIPSKIQEVRQLIAVLDRPVQQVLIESRIVIATDSFARELGVKFGVSGGYETSNGNVVSTSGSATATDRMSNVVLNNRFNGPNRGLPNVAPGVVPAGIAVPTLNDRLNVNMPATSPAGSFGLAILGADYLLDLELSAAQTEGRSEVVSSPRVITANQQEADIKQGQEVGYVTFQNSGGGGAGTGTATVAFKEVVLELKVTPTITADDRVVLNLNVKKDNVAGFVDSPGGGQVPTLDKREISTEVLVDNGQTVVLGGVYEVSKSETLRKVPMLGDIPVLGNLFKNKGRNDNKAELLIFVTPRILSDNLK</sequence>
<dbReference type="InterPro" id="IPR011662">
    <property type="entry name" value="Secretin/TonB_short_N"/>
</dbReference>
<evidence type="ECO:0000256" key="8">
    <source>
        <dbReference type="RuleBase" id="RU004004"/>
    </source>
</evidence>
<dbReference type="InterPro" id="IPR038591">
    <property type="entry name" value="NolW-like_sf"/>
</dbReference>
<evidence type="ECO:0000256" key="1">
    <source>
        <dbReference type="ARBA" id="ARBA00004442"/>
    </source>
</evidence>
<evidence type="ECO:0000259" key="10">
    <source>
        <dbReference type="SMART" id="SM00965"/>
    </source>
</evidence>
<keyword evidence="7" id="KW-0998">Cell outer membrane</keyword>
<dbReference type="InterPro" id="IPR021731">
    <property type="entry name" value="AMIN_dom"/>
</dbReference>
<evidence type="ECO:0000256" key="9">
    <source>
        <dbReference type="SAM" id="MobiDB-lite"/>
    </source>
</evidence>
<keyword evidence="4" id="KW-0732">Signal</keyword>
<dbReference type="GO" id="GO:0009306">
    <property type="term" value="P:protein secretion"/>
    <property type="evidence" value="ECO:0007669"/>
    <property type="project" value="InterPro"/>
</dbReference>
<accession>A0A4R2I3S8</accession>
<keyword evidence="12" id="KW-1185">Reference proteome</keyword>
<keyword evidence="5" id="KW-0653">Protein transport</keyword>
<dbReference type="Gene3D" id="3.30.1370.120">
    <property type="match status" value="1"/>
</dbReference>
<dbReference type="AlphaFoldDB" id="A0A4R2I3S8"/>
<evidence type="ECO:0000256" key="4">
    <source>
        <dbReference type="ARBA" id="ARBA00022729"/>
    </source>
</evidence>
<evidence type="ECO:0000256" key="6">
    <source>
        <dbReference type="ARBA" id="ARBA00023136"/>
    </source>
</evidence>
<dbReference type="Pfam" id="PF00263">
    <property type="entry name" value="Secretin"/>
    <property type="match status" value="1"/>
</dbReference>
<evidence type="ECO:0000313" key="11">
    <source>
        <dbReference type="EMBL" id="TCO37708.1"/>
    </source>
</evidence>
<dbReference type="NCBIfam" id="TIGR02515">
    <property type="entry name" value="IV_pilus_PilQ"/>
    <property type="match status" value="1"/>
</dbReference>
<comment type="caution">
    <text evidence="11">The sequence shown here is derived from an EMBL/GenBank/DDBJ whole genome shotgun (WGS) entry which is preliminary data.</text>
</comment>
<name>A0A4R2I3S8_9GAMM</name>
<dbReference type="SMART" id="SM00965">
    <property type="entry name" value="STN"/>
    <property type="match status" value="1"/>
</dbReference>
<dbReference type="Pfam" id="PF03958">
    <property type="entry name" value="Secretin_N"/>
    <property type="match status" value="1"/>
</dbReference>
<dbReference type="Gene3D" id="3.30.1370.130">
    <property type="match status" value="1"/>
</dbReference>
<evidence type="ECO:0000256" key="7">
    <source>
        <dbReference type="ARBA" id="ARBA00023237"/>
    </source>
</evidence>
<dbReference type="GO" id="GO:0009279">
    <property type="term" value="C:cell outer membrane"/>
    <property type="evidence" value="ECO:0007669"/>
    <property type="project" value="UniProtKB-SubCell"/>
</dbReference>
<gene>
    <name evidence="11" type="ORF">EV148_10960</name>
</gene>
<feature type="domain" description="Secretin/TonB short N-terminal" evidence="10">
    <location>
        <begin position="323"/>
        <end position="371"/>
    </location>
</feature>
<comment type="subcellular location">
    <subcellularLocation>
        <location evidence="1 8">Cell outer membrane</location>
    </subcellularLocation>
</comment>
<proteinExistence type="inferred from homology"/>
<dbReference type="PANTHER" id="PTHR30604:SF1">
    <property type="entry name" value="DNA UTILIZATION PROTEIN HOFQ"/>
    <property type="match status" value="1"/>
</dbReference>
<dbReference type="Gene3D" id="2.60.40.3500">
    <property type="match status" value="1"/>
</dbReference>
<dbReference type="InterPro" id="IPR004846">
    <property type="entry name" value="T2SS/T3SS_dom"/>
</dbReference>
<dbReference type="PRINTS" id="PR00811">
    <property type="entry name" value="BCTERIALGSPD"/>
</dbReference>
<dbReference type="InterPro" id="IPR051808">
    <property type="entry name" value="Type_IV_pilus_biogenesis"/>
</dbReference>
<comment type="similarity">
    <text evidence="2">Belongs to the bacterial secretin family. PilQ subfamily.</text>
</comment>
<evidence type="ECO:0000313" key="12">
    <source>
        <dbReference type="Proteomes" id="UP000294862"/>
    </source>
</evidence>
<dbReference type="InterPro" id="IPR005644">
    <property type="entry name" value="NolW-like"/>
</dbReference>
<dbReference type="Gene3D" id="2.60.40.3470">
    <property type="match status" value="1"/>
</dbReference>
<keyword evidence="3 8" id="KW-0813">Transport</keyword>
<evidence type="ECO:0000256" key="2">
    <source>
        <dbReference type="ARBA" id="ARBA00006304"/>
    </source>
</evidence>
<dbReference type="Pfam" id="PF07660">
    <property type="entry name" value="STN"/>
    <property type="match status" value="1"/>
</dbReference>
<protein>
    <submittedName>
        <fullName evidence="11">Type IV pilus assembly protein PilQ</fullName>
    </submittedName>
</protein>
<dbReference type="PANTHER" id="PTHR30604">
    <property type="entry name" value="PROTEIN TRANSPORT PROTEIN HOFQ"/>
    <property type="match status" value="1"/>
</dbReference>
<reference evidence="11 12" key="1">
    <citation type="journal article" date="2015" name="Stand. Genomic Sci.">
        <title>Genomic Encyclopedia of Bacterial and Archaeal Type Strains, Phase III: the genomes of soil and plant-associated and newly described type strains.</title>
        <authorList>
            <person name="Whitman W.B."/>
            <person name="Woyke T."/>
            <person name="Klenk H.P."/>
            <person name="Zhou Y."/>
            <person name="Lilburn T.G."/>
            <person name="Beck B.J."/>
            <person name="De Vos P."/>
            <person name="Vandamme P."/>
            <person name="Eisen J.A."/>
            <person name="Garrity G."/>
            <person name="Hugenholtz P."/>
            <person name="Kyrpides N.C."/>
        </authorList>
    </citation>
    <scope>NUCLEOTIDE SEQUENCE [LARGE SCALE GENOMIC DNA]</scope>
    <source>
        <strain evidence="11 12">A3</strain>
    </source>
</reference>
<dbReference type="EMBL" id="SLWQ01000009">
    <property type="protein sequence ID" value="TCO37708.1"/>
    <property type="molecule type" value="Genomic_DNA"/>
</dbReference>
<dbReference type="PROSITE" id="PS00875">
    <property type="entry name" value="T2SP_D"/>
    <property type="match status" value="1"/>
</dbReference>
<organism evidence="11 12">
    <name type="scientific">Dokdonella fugitiva</name>
    <dbReference type="NCBI Taxonomy" id="328517"/>
    <lineage>
        <taxon>Bacteria</taxon>
        <taxon>Pseudomonadati</taxon>
        <taxon>Pseudomonadota</taxon>
        <taxon>Gammaproteobacteria</taxon>
        <taxon>Lysobacterales</taxon>
        <taxon>Rhodanobacteraceae</taxon>
        <taxon>Dokdonella</taxon>
    </lineage>
</organism>
<evidence type="ECO:0000256" key="3">
    <source>
        <dbReference type="ARBA" id="ARBA00022448"/>
    </source>
</evidence>
<keyword evidence="6" id="KW-0472">Membrane</keyword>
<evidence type="ECO:0000256" key="5">
    <source>
        <dbReference type="ARBA" id="ARBA00022927"/>
    </source>
</evidence>
<feature type="region of interest" description="Disordered" evidence="9">
    <location>
        <begin position="419"/>
        <end position="442"/>
    </location>
</feature>
<dbReference type="InterPro" id="IPR004845">
    <property type="entry name" value="T2SS_GspD_CS"/>
</dbReference>
<dbReference type="Pfam" id="PF11741">
    <property type="entry name" value="AMIN"/>
    <property type="match status" value="2"/>
</dbReference>
<dbReference type="InterPro" id="IPR013355">
    <property type="entry name" value="Pilus_4_PilQ"/>
</dbReference>
<dbReference type="Proteomes" id="UP000294862">
    <property type="component" value="Unassembled WGS sequence"/>
</dbReference>